<reference evidence="1" key="1">
    <citation type="submission" date="2022-10" db="EMBL/GenBank/DDBJ databases">
        <authorList>
            <person name="Chen Y."/>
            <person name="Dougan E. K."/>
            <person name="Chan C."/>
            <person name="Rhodes N."/>
            <person name="Thang M."/>
        </authorList>
    </citation>
    <scope>NUCLEOTIDE SEQUENCE</scope>
</reference>
<accession>A0A9P1DUL6</accession>
<evidence type="ECO:0000313" key="1">
    <source>
        <dbReference type="EMBL" id="CAI4016521.1"/>
    </source>
</evidence>
<keyword evidence="3" id="KW-1185">Reference proteome</keyword>
<dbReference type="AlphaFoldDB" id="A0A9P1DUL6"/>
<dbReference type="EMBL" id="CAMXCT030006589">
    <property type="protein sequence ID" value="CAL4803833.1"/>
    <property type="molecule type" value="Genomic_DNA"/>
</dbReference>
<sequence length="591" mass="66347">MWSVGFNVSREVLLAIRQSNNQRVEHLIEGLVNALRHHRQSLSQDIGTPLWDFACAVQRLSSFPLGAQKDAFWDEVVHVLKFKTAELQSRELALFCNALASEPAHCATVAPDLLHRAVELRQAPEPLTEMTAQDLQMIVHGLSRAMASSETLSLCAHDVKSLANLVLEDGFELEQNRPLQAAQILDSFARLRHDNDAVLSKCIFDYAQETLPRWDASALTQLCAGLAASRRAARQPLESLEVKGVNGWGRLVHRCVEVLPKAEPWQLAALARSLGKVGAPKVELAHFYDALEERLCNSPRLCELLSTKNLAVLSNALARQRCPLWPERGEEPLTSWQLEEYVGRRVQDFDPPSLCIVLNAAMRLRRGGQALFELLVEPLRLQELEAEQVALLFSAAAAAGPFIGLSPSLQMLRKLMPRCRSLASSFLPWQLAYIAQSLELLGQLRRSDSGPMLWQAMSAAETVEELCQRAEEVVTSREKQQHIIKQLRESVEQHSRRRPFSSSALCSVKNGVHRRCIGDVVTATRFDRVELSWDSMEEHMHRLNMTTIMSPGLIIANLPLCQYQKHNLPNSCTFYSATRTQLGAQCFAFYR</sequence>
<name>A0A9P1DUL6_9DINO</name>
<reference evidence="2 3" key="2">
    <citation type="submission" date="2024-05" db="EMBL/GenBank/DDBJ databases">
        <authorList>
            <person name="Chen Y."/>
            <person name="Shah S."/>
            <person name="Dougan E. K."/>
            <person name="Thang M."/>
            <person name="Chan C."/>
        </authorList>
    </citation>
    <scope>NUCLEOTIDE SEQUENCE [LARGE SCALE GENOMIC DNA]</scope>
</reference>
<proteinExistence type="predicted"/>
<gene>
    <name evidence="1" type="ORF">C1SCF055_LOCUS41251</name>
</gene>
<organism evidence="1">
    <name type="scientific">Cladocopium goreaui</name>
    <dbReference type="NCBI Taxonomy" id="2562237"/>
    <lineage>
        <taxon>Eukaryota</taxon>
        <taxon>Sar</taxon>
        <taxon>Alveolata</taxon>
        <taxon>Dinophyceae</taxon>
        <taxon>Suessiales</taxon>
        <taxon>Symbiodiniaceae</taxon>
        <taxon>Cladocopium</taxon>
    </lineage>
</organism>
<evidence type="ECO:0000313" key="2">
    <source>
        <dbReference type="EMBL" id="CAL4803833.1"/>
    </source>
</evidence>
<dbReference type="OrthoDB" id="428422at2759"/>
<dbReference type="EMBL" id="CAMXCT020006589">
    <property type="protein sequence ID" value="CAL1169896.1"/>
    <property type="molecule type" value="Genomic_DNA"/>
</dbReference>
<evidence type="ECO:0000313" key="3">
    <source>
        <dbReference type="Proteomes" id="UP001152797"/>
    </source>
</evidence>
<comment type="caution">
    <text evidence="1">The sequence shown here is derived from an EMBL/GenBank/DDBJ whole genome shotgun (WGS) entry which is preliminary data.</text>
</comment>
<protein>
    <submittedName>
        <fullName evidence="1">Uncharacterized protein</fullName>
    </submittedName>
</protein>
<dbReference type="Proteomes" id="UP001152797">
    <property type="component" value="Unassembled WGS sequence"/>
</dbReference>
<dbReference type="EMBL" id="CAMXCT010006589">
    <property type="protein sequence ID" value="CAI4016521.1"/>
    <property type="molecule type" value="Genomic_DNA"/>
</dbReference>